<comment type="caution">
    <text evidence="2">The sequence shown here is derived from an EMBL/GenBank/DDBJ whole genome shotgun (WGS) entry which is preliminary data.</text>
</comment>
<keyword evidence="3" id="KW-1185">Reference proteome</keyword>
<proteinExistence type="predicted"/>
<gene>
    <name evidence="2" type="ORF">GCM10017576_15690</name>
</gene>
<evidence type="ECO:0000313" key="2">
    <source>
        <dbReference type="EMBL" id="GLJ61440.1"/>
    </source>
</evidence>
<dbReference type="AlphaFoldDB" id="A0A9W6H2R2"/>
<feature type="transmembrane region" description="Helical" evidence="1">
    <location>
        <begin position="215"/>
        <end position="232"/>
    </location>
</feature>
<feature type="transmembrane region" description="Helical" evidence="1">
    <location>
        <begin position="45"/>
        <end position="66"/>
    </location>
</feature>
<keyword evidence="1" id="KW-0472">Membrane</keyword>
<name>A0A9W6H2R2_9MICO</name>
<dbReference type="Proteomes" id="UP001142462">
    <property type="component" value="Unassembled WGS sequence"/>
</dbReference>
<feature type="transmembrane region" description="Helical" evidence="1">
    <location>
        <begin position="168"/>
        <end position="195"/>
    </location>
</feature>
<reference evidence="2" key="2">
    <citation type="submission" date="2023-01" db="EMBL/GenBank/DDBJ databases">
        <authorList>
            <person name="Sun Q."/>
            <person name="Evtushenko L."/>
        </authorList>
    </citation>
    <scope>NUCLEOTIDE SEQUENCE</scope>
    <source>
        <strain evidence="2">VKM Ac-1020</strain>
    </source>
</reference>
<accession>A0A9W6H2R2</accession>
<organism evidence="2 3">
    <name type="scientific">Microbacterium barkeri</name>
    <dbReference type="NCBI Taxonomy" id="33917"/>
    <lineage>
        <taxon>Bacteria</taxon>
        <taxon>Bacillati</taxon>
        <taxon>Actinomycetota</taxon>
        <taxon>Actinomycetes</taxon>
        <taxon>Micrococcales</taxon>
        <taxon>Microbacteriaceae</taxon>
        <taxon>Microbacterium</taxon>
    </lineage>
</organism>
<keyword evidence="1" id="KW-0812">Transmembrane</keyword>
<dbReference type="EMBL" id="BSEJ01000006">
    <property type="protein sequence ID" value="GLJ61440.1"/>
    <property type="molecule type" value="Genomic_DNA"/>
</dbReference>
<reference evidence="2" key="1">
    <citation type="journal article" date="2014" name="Int. J. Syst. Evol. Microbiol.">
        <title>Complete genome sequence of Corynebacterium casei LMG S-19264T (=DSM 44701T), isolated from a smear-ripened cheese.</title>
        <authorList>
            <consortium name="US DOE Joint Genome Institute (JGI-PGF)"/>
            <person name="Walter F."/>
            <person name="Albersmeier A."/>
            <person name="Kalinowski J."/>
            <person name="Ruckert C."/>
        </authorList>
    </citation>
    <scope>NUCLEOTIDE SEQUENCE</scope>
    <source>
        <strain evidence="2">VKM Ac-1020</strain>
    </source>
</reference>
<evidence type="ECO:0000313" key="3">
    <source>
        <dbReference type="Proteomes" id="UP001142462"/>
    </source>
</evidence>
<keyword evidence="1" id="KW-1133">Transmembrane helix</keyword>
<feature type="transmembrane region" description="Helical" evidence="1">
    <location>
        <begin position="131"/>
        <end position="156"/>
    </location>
</feature>
<evidence type="ECO:0000256" key="1">
    <source>
        <dbReference type="SAM" id="Phobius"/>
    </source>
</evidence>
<feature type="transmembrane region" description="Helical" evidence="1">
    <location>
        <begin position="12"/>
        <end position="33"/>
    </location>
</feature>
<sequence length="260" mass="27582">MSAGGTDLVSALWMAGGIVGALLIIAAILIWFAKRRRSASIALDLVMTLSSWFVLMNLIGLALGLLGTFTNSWILFDSAAIAPFSPSSSSCASGGPGDATSTASPRIDCLNYDHAQVTIGSPTIEMRWTVALIQLLSTVAFLTPFAVVALISFQAIARRPFHTLTTRALYIGAALVAVTGLGADLATSVGQTLVLREVLSPGDVGYPEYFRIESTLWPVGAALLMAALAAIFRHGARLQSEKARLEDETDRLRRDTEGLV</sequence>
<protein>
    <submittedName>
        <fullName evidence="2">Uncharacterized protein</fullName>
    </submittedName>
</protein>